<keyword evidence="7" id="KW-1185">Reference proteome</keyword>
<organism evidence="6 7">
    <name type="scientific">Fasciola gigantica</name>
    <name type="common">Giant liver fluke</name>
    <dbReference type="NCBI Taxonomy" id="46835"/>
    <lineage>
        <taxon>Eukaryota</taxon>
        <taxon>Metazoa</taxon>
        <taxon>Spiralia</taxon>
        <taxon>Lophotrochozoa</taxon>
        <taxon>Platyhelminthes</taxon>
        <taxon>Trematoda</taxon>
        <taxon>Digenea</taxon>
        <taxon>Plagiorchiida</taxon>
        <taxon>Echinostomata</taxon>
        <taxon>Echinostomatoidea</taxon>
        <taxon>Fasciolidae</taxon>
        <taxon>Fasciola</taxon>
    </lineage>
</organism>
<evidence type="ECO:0000313" key="7">
    <source>
        <dbReference type="Proteomes" id="UP000316759"/>
    </source>
</evidence>
<keyword evidence="6" id="KW-0675">Receptor</keyword>
<dbReference type="GO" id="GO:0005886">
    <property type="term" value="C:plasma membrane"/>
    <property type="evidence" value="ECO:0007669"/>
    <property type="project" value="TreeGrafter"/>
</dbReference>
<evidence type="ECO:0000256" key="1">
    <source>
        <dbReference type="ARBA" id="ARBA00022837"/>
    </source>
</evidence>
<dbReference type="GO" id="GO:0005509">
    <property type="term" value="F:calcium ion binding"/>
    <property type="evidence" value="ECO:0007669"/>
    <property type="project" value="InterPro"/>
</dbReference>
<feature type="region of interest" description="Disordered" evidence="3">
    <location>
        <begin position="685"/>
        <end position="724"/>
    </location>
</feature>
<dbReference type="GO" id="GO:0005737">
    <property type="term" value="C:cytoplasm"/>
    <property type="evidence" value="ECO:0007669"/>
    <property type="project" value="TreeGrafter"/>
</dbReference>
<feature type="domain" description="EF-hand" evidence="5">
    <location>
        <begin position="180"/>
        <end position="215"/>
    </location>
</feature>
<dbReference type="Gene3D" id="1.10.287.1490">
    <property type="match status" value="1"/>
</dbReference>
<gene>
    <name evidence="6" type="ORF">FGIG_04615</name>
</gene>
<feature type="coiled-coil region" evidence="2">
    <location>
        <begin position="285"/>
        <end position="382"/>
    </location>
</feature>
<evidence type="ECO:0000313" key="6">
    <source>
        <dbReference type="EMBL" id="TPP57924.1"/>
    </source>
</evidence>
<dbReference type="InterPro" id="IPR002048">
    <property type="entry name" value="EF_hand_dom"/>
</dbReference>
<comment type="caution">
    <text evidence="6">The sequence shown here is derived from an EMBL/GenBank/DDBJ whole genome shotgun (WGS) entry which is preliminary data.</text>
</comment>
<keyword evidence="2" id="KW-0175">Coiled coil</keyword>
<dbReference type="InterPro" id="IPR018247">
    <property type="entry name" value="EF_Hand_1_Ca_BS"/>
</dbReference>
<keyword evidence="1" id="KW-0106">Calcium</keyword>
<dbReference type="SMART" id="SM00054">
    <property type="entry name" value="EFh"/>
    <property type="match status" value="3"/>
</dbReference>
<feature type="domain" description="EF-hand" evidence="5">
    <location>
        <begin position="40"/>
        <end position="75"/>
    </location>
</feature>
<dbReference type="OrthoDB" id="524326at2759"/>
<dbReference type="InterPro" id="IPR011992">
    <property type="entry name" value="EF-hand-dom_pair"/>
</dbReference>
<dbReference type="STRING" id="46835.A0A504YA03"/>
<evidence type="ECO:0000256" key="3">
    <source>
        <dbReference type="SAM" id="MobiDB-lite"/>
    </source>
</evidence>
<dbReference type="GO" id="GO:0006897">
    <property type="term" value="P:endocytosis"/>
    <property type="evidence" value="ECO:0007669"/>
    <property type="project" value="TreeGrafter"/>
</dbReference>
<sequence length="793" mass="85479">MQSLSASEIEKYSLLFEQLSPVDGRLDGEKCKKAMLKSQLSVETLGRVWDLSDIDNDGCLDLQEFILAMHLIYRCVEGDMLPNTLPQNLVPPGKERFFAHFTFTSVTSDPFATPTIPSNMALVPLPKSTWSDPIGLSDVGQFSPLALANPNMASMWPQFATARPPSSQTYTYPPWAITSEEMSKASKLFSAIDLDADGLLSGTEVRDVLIRSGLQQAILAQIWELVDVHKTGMLNCEQFAVAMHLATEQLASSPFSRPLPPVLPPALLPPSLRPIPPDPTIFEESNRLIAEIEAINRERAEVETAYATLNVEAQRRASETSGVQRTVDALSHTSRSLVNQRNEAERRLNDYVHERDTLASILNELKSHVASERQKVEDMRNQINSQQVSAKTSGRIAVMESTRGQLLEVLDQYTNLLNGTATGPSPDEIKVKALLNDSSLNSSLASFDTGLGGGRDSHGVLAAGNLSGAFGDLDWSSASVPRGLGAASVPLPSMSGINVSRERAHPVSAMGMPIGTDPFFTVDPFSTTDTAAGKTLFSASGTDKGHCEAIINVRWTVVAAFLILGFTEDPFGPNNFFTSSDPFKDLDPFGGDPFNLPTDKSKRPTNVDTSAFDPFSSATVNTSNHSQVAPTTITATDFDSKALHLLAVSQVFGSSAVNTTGTGTTADPFEADPFDSLELAAFTGGAAPPFGGSNVPDTINSATLGSKKSPPPRPKTQPGAGRLGRERNFHLRWGEINNMADCLAPVGMSEEEQLSLATVESRRLAQAEEKARQQEQADLELAIRLSQMDATVT</sequence>
<dbReference type="PROSITE" id="PS00018">
    <property type="entry name" value="EF_HAND_1"/>
    <property type="match status" value="2"/>
</dbReference>
<dbReference type="EMBL" id="SUNJ01012587">
    <property type="protein sequence ID" value="TPP57924.1"/>
    <property type="molecule type" value="Genomic_DNA"/>
</dbReference>
<dbReference type="GO" id="GO:0016197">
    <property type="term" value="P:endosomal transport"/>
    <property type="evidence" value="ECO:0007669"/>
    <property type="project" value="TreeGrafter"/>
</dbReference>
<feature type="domain" description="EH" evidence="4">
    <location>
        <begin position="8"/>
        <end position="96"/>
    </location>
</feature>
<accession>A0A504YA03</accession>
<evidence type="ECO:0000259" key="5">
    <source>
        <dbReference type="PROSITE" id="PS50222"/>
    </source>
</evidence>
<dbReference type="Gene3D" id="1.10.238.10">
    <property type="entry name" value="EF-hand"/>
    <property type="match status" value="2"/>
</dbReference>
<feature type="compositionally biased region" description="Polar residues" evidence="3">
    <location>
        <begin position="695"/>
        <end position="706"/>
    </location>
</feature>
<dbReference type="InterPro" id="IPR000261">
    <property type="entry name" value="EH_dom"/>
</dbReference>
<dbReference type="PANTHER" id="PTHR11216">
    <property type="entry name" value="EH DOMAIN"/>
    <property type="match status" value="1"/>
</dbReference>
<reference evidence="6 7" key="1">
    <citation type="submission" date="2019-04" db="EMBL/GenBank/DDBJ databases">
        <title>Annotation for the trematode Fasciola gigantica.</title>
        <authorList>
            <person name="Choi Y.-J."/>
        </authorList>
    </citation>
    <scope>NUCLEOTIDE SEQUENCE [LARGE SCALE GENOMIC DNA]</scope>
    <source>
        <strain evidence="6">Uganda_cow_1</strain>
    </source>
</reference>
<dbReference type="SMART" id="SM00027">
    <property type="entry name" value="EH"/>
    <property type="match status" value="2"/>
</dbReference>
<dbReference type="AlphaFoldDB" id="A0A504YA03"/>
<dbReference type="CDD" id="cd00052">
    <property type="entry name" value="EH"/>
    <property type="match status" value="2"/>
</dbReference>
<protein>
    <submittedName>
        <fullName evidence="6">Epidermal growth factor receptor substrate 15</fullName>
    </submittedName>
</protein>
<feature type="domain" description="EH" evidence="4">
    <location>
        <begin position="181"/>
        <end position="274"/>
    </location>
</feature>
<dbReference type="Pfam" id="PF12763">
    <property type="entry name" value="EH"/>
    <property type="match status" value="2"/>
</dbReference>
<name>A0A504YA03_FASGI</name>
<dbReference type="Proteomes" id="UP000316759">
    <property type="component" value="Unassembled WGS sequence"/>
</dbReference>
<evidence type="ECO:0000256" key="2">
    <source>
        <dbReference type="SAM" id="Coils"/>
    </source>
</evidence>
<evidence type="ECO:0000259" key="4">
    <source>
        <dbReference type="PROSITE" id="PS50031"/>
    </source>
</evidence>
<dbReference type="PANTHER" id="PTHR11216:SF174">
    <property type="entry name" value="GH06923P"/>
    <property type="match status" value="1"/>
</dbReference>
<dbReference type="PROSITE" id="PS50031">
    <property type="entry name" value="EH"/>
    <property type="match status" value="2"/>
</dbReference>
<proteinExistence type="predicted"/>
<dbReference type="SUPFAM" id="SSF47473">
    <property type="entry name" value="EF-hand"/>
    <property type="match status" value="2"/>
</dbReference>
<dbReference type="PROSITE" id="PS50222">
    <property type="entry name" value="EF_HAND_2"/>
    <property type="match status" value="2"/>
</dbReference>